<dbReference type="GO" id="GO:0034765">
    <property type="term" value="P:regulation of monoatomic ion transmembrane transport"/>
    <property type="evidence" value="ECO:0007669"/>
    <property type="project" value="InterPro"/>
</dbReference>
<reference evidence="14" key="1">
    <citation type="journal article" date="2015" name="Nat. Genet.">
        <title>The pineapple genome and the evolution of CAM photosynthesis.</title>
        <authorList>
            <person name="Ming R."/>
            <person name="VanBuren R."/>
            <person name="Wai C.M."/>
            <person name="Tang H."/>
            <person name="Schatz M.C."/>
            <person name="Bowers J.E."/>
            <person name="Lyons E."/>
            <person name="Wang M.L."/>
            <person name="Chen J."/>
            <person name="Biggers E."/>
            <person name="Zhang J."/>
            <person name="Huang L."/>
            <person name="Zhang L."/>
            <person name="Miao W."/>
            <person name="Zhang J."/>
            <person name="Ye Z."/>
            <person name="Miao C."/>
            <person name="Lin Z."/>
            <person name="Wang H."/>
            <person name="Zhou H."/>
            <person name="Yim W.C."/>
            <person name="Priest H.D."/>
            <person name="Zheng C."/>
            <person name="Woodhouse M."/>
            <person name="Edger P.P."/>
            <person name="Guyot R."/>
            <person name="Guo H.B."/>
            <person name="Guo H."/>
            <person name="Zheng G."/>
            <person name="Singh R."/>
            <person name="Sharma A."/>
            <person name="Min X."/>
            <person name="Zheng Y."/>
            <person name="Lee H."/>
            <person name="Gurtowski J."/>
            <person name="Sedlazeck F.J."/>
            <person name="Harkess A."/>
            <person name="McKain M.R."/>
            <person name="Liao Z."/>
            <person name="Fang J."/>
            <person name="Liu J."/>
            <person name="Zhang X."/>
            <person name="Zhang Q."/>
            <person name="Hu W."/>
            <person name="Qin Y."/>
            <person name="Wang K."/>
            <person name="Chen L.Y."/>
            <person name="Shirley N."/>
            <person name="Lin Y.R."/>
            <person name="Liu L.Y."/>
            <person name="Hernandez A.G."/>
            <person name="Wright C.L."/>
            <person name="Bulone V."/>
            <person name="Tuskan G.A."/>
            <person name="Heath K."/>
            <person name="Zee F."/>
            <person name="Moore P.H."/>
            <person name="Sunkar R."/>
            <person name="Leebens-Mack J.H."/>
            <person name="Mockler T."/>
            <person name="Bennetzen J.L."/>
            <person name="Freeling M."/>
            <person name="Sankoff D."/>
            <person name="Paterson A.H."/>
            <person name="Zhu X."/>
            <person name="Yang X."/>
            <person name="Smith J.A."/>
            <person name="Cushman J.C."/>
            <person name="Paull R.E."/>
            <person name="Yu Q."/>
        </authorList>
    </citation>
    <scope>NUCLEOTIDE SEQUENCE [LARGE SCALE GENOMIC DNA]</scope>
    <source>
        <strain evidence="14">cv. F153</strain>
    </source>
</reference>
<comment type="subcellular location">
    <subcellularLocation>
        <location evidence="2">Plastid</location>
        <location evidence="2">Chloroplast outer membrane</location>
        <topology evidence="2">Multi-pass membrane protein</topology>
    </subcellularLocation>
    <subcellularLocation>
        <location evidence="3">Plastid</location>
        <location evidence="3">Etioplast membrane</location>
        <topology evidence="3">Multi-pass membrane protein</topology>
    </subcellularLocation>
</comment>
<keyword evidence="13" id="KW-0472">Membrane</keyword>
<evidence type="ECO:0000256" key="7">
    <source>
        <dbReference type="ARBA" id="ARBA00022528"/>
    </source>
</evidence>
<dbReference type="GO" id="GO:0015288">
    <property type="term" value="F:porin activity"/>
    <property type="evidence" value="ECO:0007669"/>
    <property type="project" value="UniProtKB-KW"/>
</dbReference>
<gene>
    <name evidence="15" type="primary">LOC109713317</name>
</gene>
<evidence type="ECO:0000256" key="1">
    <source>
        <dbReference type="ARBA" id="ARBA00002327"/>
    </source>
</evidence>
<keyword evidence="12" id="KW-0626">Porin</keyword>
<keyword evidence="9" id="KW-0812">Transmembrane</keyword>
<comment type="function">
    <text evidence="1">High-conductance voltage-dependent solute channel with a slight selectivity for cations transporting triosephosphates, dicarboxylic acids, ATP, inorganic phosphate (Pi), sugars, and positively or negatively charged amino acids.</text>
</comment>
<dbReference type="GO" id="GO:0009707">
    <property type="term" value="C:chloroplast outer membrane"/>
    <property type="evidence" value="ECO:0007669"/>
    <property type="project" value="UniProtKB-SubCell"/>
</dbReference>
<comment type="subunit">
    <text evidence="4">Homooligomers form large rather nonselective pores in plastidial outer membranes.</text>
</comment>
<keyword evidence="6" id="KW-1134">Transmembrane beta strand</keyword>
<dbReference type="GeneID" id="109713317"/>
<dbReference type="OrthoDB" id="1185978at2759"/>
<evidence type="ECO:0000256" key="9">
    <source>
        <dbReference type="ARBA" id="ARBA00022692"/>
    </source>
</evidence>
<evidence type="ECO:0000256" key="11">
    <source>
        <dbReference type="ARBA" id="ARBA00023065"/>
    </source>
</evidence>
<dbReference type="GO" id="GO:0046930">
    <property type="term" value="C:pore complex"/>
    <property type="evidence" value="ECO:0007669"/>
    <property type="project" value="UniProtKB-KW"/>
</dbReference>
<evidence type="ECO:0000256" key="4">
    <source>
        <dbReference type="ARBA" id="ARBA00011593"/>
    </source>
</evidence>
<sequence length="218" mass="23995">MKVMLKGKYGTDKSAAASASATLSAAPAGDLRLKASVTDATFLRCASLDGLSFSLEKPGSLILDFNVPKRDVTFQFMNSVCLAEKLVSLTYRHAWRENRTALDCSVEFDPANKLAVNYALPTGCKVKYVYAHGEMPRRTVLEPSYDLSKNAWDFAVSRKFDGGDSLKATYLTSTKILGVEWSRDSKINGSFKVSASLNLAEQKKNPKLIAESTWNFEI</sequence>
<dbReference type="Proteomes" id="UP000515123">
    <property type="component" value="Linkage group 7"/>
</dbReference>
<keyword evidence="10" id="KW-1002">Plastid outer membrane</keyword>
<evidence type="ECO:0000256" key="8">
    <source>
        <dbReference type="ARBA" id="ARBA00022640"/>
    </source>
</evidence>
<evidence type="ECO:0000256" key="12">
    <source>
        <dbReference type="ARBA" id="ARBA00023114"/>
    </source>
</evidence>
<keyword evidence="8" id="KW-0934">Plastid</keyword>
<keyword evidence="7" id="KW-0150">Chloroplast</keyword>
<evidence type="ECO:0000256" key="2">
    <source>
        <dbReference type="ARBA" id="ARBA00004396"/>
    </source>
</evidence>
<evidence type="ECO:0000313" key="14">
    <source>
        <dbReference type="Proteomes" id="UP000515123"/>
    </source>
</evidence>
<keyword evidence="5" id="KW-0813">Transport</keyword>
<proteinExistence type="predicted"/>
<evidence type="ECO:0000256" key="5">
    <source>
        <dbReference type="ARBA" id="ARBA00022448"/>
    </source>
</evidence>
<protein>
    <submittedName>
        <fullName evidence="15">Outer envelope pore protein 24, chloroplastic-like isoform X1</fullName>
    </submittedName>
</protein>
<keyword evidence="11" id="KW-0406">Ion transport</keyword>
<organism evidence="14 15">
    <name type="scientific">Ananas comosus</name>
    <name type="common">Pineapple</name>
    <name type="synonym">Ananas ananas</name>
    <dbReference type="NCBI Taxonomy" id="4615"/>
    <lineage>
        <taxon>Eukaryota</taxon>
        <taxon>Viridiplantae</taxon>
        <taxon>Streptophyta</taxon>
        <taxon>Embryophyta</taxon>
        <taxon>Tracheophyta</taxon>
        <taxon>Spermatophyta</taxon>
        <taxon>Magnoliopsida</taxon>
        <taxon>Liliopsida</taxon>
        <taxon>Poales</taxon>
        <taxon>Bromeliaceae</taxon>
        <taxon>Bromelioideae</taxon>
        <taxon>Ananas</taxon>
    </lineage>
</organism>
<evidence type="ECO:0000256" key="13">
    <source>
        <dbReference type="ARBA" id="ARBA00023136"/>
    </source>
</evidence>
<dbReference type="InterPro" id="IPR034626">
    <property type="entry name" value="OEP24"/>
</dbReference>
<evidence type="ECO:0000256" key="10">
    <source>
        <dbReference type="ARBA" id="ARBA00022805"/>
    </source>
</evidence>
<reference evidence="15" key="2">
    <citation type="submission" date="2025-08" db="UniProtKB">
        <authorList>
            <consortium name="RefSeq"/>
        </authorList>
    </citation>
    <scope>IDENTIFICATION</scope>
    <source>
        <tissue evidence="15">Leaf</tissue>
    </source>
</reference>
<evidence type="ECO:0000256" key="6">
    <source>
        <dbReference type="ARBA" id="ARBA00022452"/>
    </source>
</evidence>
<dbReference type="PANTHER" id="PTHR35284">
    <property type="entry name" value="OUTER ENVELOPE PORE PROTEIN 24A, CHLOROPLASTIC-RELATED"/>
    <property type="match status" value="1"/>
</dbReference>
<dbReference type="AlphaFoldDB" id="A0A6P5F9P1"/>
<accession>A0A6P5F9P1</accession>
<dbReference type="RefSeq" id="XP_020092916.1">
    <property type="nucleotide sequence ID" value="XM_020237327.1"/>
</dbReference>
<dbReference type="GO" id="GO:0022843">
    <property type="term" value="F:voltage-gated monoatomic cation channel activity"/>
    <property type="evidence" value="ECO:0007669"/>
    <property type="project" value="InterPro"/>
</dbReference>
<dbReference type="PANTHER" id="PTHR35284:SF1">
    <property type="entry name" value="OUTER ENVELOPE PORE PROTEIN 24A, CHLOROPLASTIC-RELATED"/>
    <property type="match status" value="1"/>
</dbReference>
<dbReference type="GO" id="GO:0034426">
    <property type="term" value="C:etioplast membrane"/>
    <property type="evidence" value="ECO:0007669"/>
    <property type="project" value="UniProtKB-SubCell"/>
</dbReference>
<evidence type="ECO:0000256" key="3">
    <source>
        <dbReference type="ARBA" id="ARBA00004441"/>
    </source>
</evidence>
<name>A0A6P5F9P1_ANACO</name>
<keyword evidence="14" id="KW-1185">Reference proteome</keyword>
<evidence type="ECO:0000313" key="15">
    <source>
        <dbReference type="RefSeq" id="XP_020092916.1"/>
    </source>
</evidence>